<feature type="compositionally biased region" description="Basic residues" evidence="1">
    <location>
        <begin position="35"/>
        <end position="51"/>
    </location>
</feature>
<evidence type="ECO:0000313" key="4">
    <source>
        <dbReference type="Proteomes" id="UP001596022"/>
    </source>
</evidence>
<proteinExistence type="predicted"/>
<sequence>MKSPISVIMILLFSVLLAGCSQSQSSNGTADKKTPPHAKKAPSKKIHKQVKKEKPEIPYAPLLPDKDAKSLQSRVEAAKQPADDQKKKNANAQSRTVPLGQTLRAGKQDLTNGPLKKYRLVSYYGTPLTDAMGILGEYSPEEMMKKLKDQAQVYSNLDPDRPAIPTIELIATMAQRDPGPNGLYVTQLKADKIRQYVDLAKDHKALVLIDIQLGRDAIMNEVKALEPFLKEPNVELAIDTEFHVKAGQVPGVNLGHVDGANVQEAIDYVDQLIEKNHLPDKVVMVHEFQQGIILNKSLIKPTKHVEVVLNADGFGPIAPKKAKYHRLVTEQTHQYGGLKLFYRKDQPLMKPLDVLQLDPAPAVVNYQ</sequence>
<keyword evidence="4" id="KW-1185">Reference proteome</keyword>
<dbReference type="RefSeq" id="WP_376846533.1">
    <property type="nucleotide sequence ID" value="NZ_JBHSFW010000008.1"/>
</dbReference>
<comment type="caution">
    <text evidence="3">The sequence shown here is derived from an EMBL/GenBank/DDBJ whole genome shotgun (WGS) entry which is preliminary data.</text>
</comment>
<evidence type="ECO:0008006" key="5">
    <source>
        <dbReference type="Google" id="ProtNLM"/>
    </source>
</evidence>
<reference evidence="4" key="1">
    <citation type="journal article" date="2019" name="Int. J. Syst. Evol. Microbiol.">
        <title>The Global Catalogue of Microorganisms (GCM) 10K type strain sequencing project: providing services to taxonomists for standard genome sequencing and annotation.</title>
        <authorList>
            <consortium name="The Broad Institute Genomics Platform"/>
            <consortium name="The Broad Institute Genome Sequencing Center for Infectious Disease"/>
            <person name="Wu L."/>
            <person name="Ma J."/>
        </authorList>
    </citation>
    <scope>NUCLEOTIDE SEQUENCE [LARGE SCALE GENOMIC DNA]</scope>
    <source>
        <strain evidence="4">CGMCC 1.16306</strain>
    </source>
</reference>
<organism evidence="3 4">
    <name type="scientific">Camelliibacillus cellulosilyticus</name>
    <dbReference type="NCBI Taxonomy" id="2174486"/>
    <lineage>
        <taxon>Bacteria</taxon>
        <taxon>Bacillati</taxon>
        <taxon>Bacillota</taxon>
        <taxon>Bacilli</taxon>
        <taxon>Bacillales</taxon>
        <taxon>Sporolactobacillaceae</taxon>
        <taxon>Camelliibacillus</taxon>
    </lineage>
</organism>
<evidence type="ECO:0000313" key="3">
    <source>
        <dbReference type="EMBL" id="MFC4619438.1"/>
    </source>
</evidence>
<dbReference type="PROSITE" id="PS51257">
    <property type="entry name" value="PROKAR_LIPOPROTEIN"/>
    <property type="match status" value="1"/>
</dbReference>
<evidence type="ECO:0000256" key="1">
    <source>
        <dbReference type="SAM" id="MobiDB-lite"/>
    </source>
</evidence>
<protein>
    <recommendedName>
        <fullName evidence="5">Lipoprotein</fullName>
    </recommendedName>
</protein>
<name>A0ABV9GNA6_9BACL</name>
<evidence type="ECO:0000256" key="2">
    <source>
        <dbReference type="SAM" id="SignalP"/>
    </source>
</evidence>
<feature type="signal peptide" evidence="2">
    <location>
        <begin position="1"/>
        <end position="18"/>
    </location>
</feature>
<gene>
    <name evidence="3" type="ORF">ACFO4N_12015</name>
</gene>
<dbReference type="EMBL" id="JBHSFW010000008">
    <property type="protein sequence ID" value="MFC4619438.1"/>
    <property type="molecule type" value="Genomic_DNA"/>
</dbReference>
<dbReference type="Proteomes" id="UP001596022">
    <property type="component" value="Unassembled WGS sequence"/>
</dbReference>
<feature type="region of interest" description="Disordered" evidence="1">
    <location>
        <begin position="23"/>
        <end position="108"/>
    </location>
</feature>
<accession>A0ABV9GNA6</accession>
<keyword evidence="2" id="KW-0732">Signal</keyword>
<feature type="chain" id="PRO_5045377558" description="Lipoprotein" evidence="2">
    <location>
        <begin position="19"/>
        <end position="367"/>
    </location>
</feature>